<dbReference type="PROSITE" id="PS00329">
    <property type="entry name" value="HSP70_2"/>
    <property type="match status" value="1"/>
</dbReference>
<dbReference type="SUPFAM" id="SSF53067">
    <property type="entry name" value="Actin-like ATPase domain"/>
    <property type="match status" value="2"/>
</dbReference>
<dbReference type="InterPro" id="IPR018181">
    <property type="entry name" value="Heat_shock_70_CS"/>
</dbReference>
<dbReference type="InterPro" id="IPR013126">
    <property type="entry name" value="Hsp_70_fam"/>
</dbReference>
<keyword evidence="3 4" id="KW-0067">ATP-binding</keyword>
<evidence type="ECO:0000256" key="4">
    <source>
        <dbReference type="RuleBase" id="RU003322"/>
    </source>
</evidence>
<dbReference type="GO" id="GO:0140662">
    <property type="term" value="F:ATP-dependent protein folding chaperone"/>
    <property type="evidence" value="ECO:0007669"/>
    <property type="project" value="InterPro"/>
</dbReference>
<dbReference type="PRINTS" id="PR00301">
    <property type="entry name" value="HEATSHOCK70"/>
</dbReference>
<organism evidence="5 6">
    <name type="scientific">Pseudoalteromonas rubra</name>
    <dbReference type="NCBI Taxonomy" id="43658"/>
    <lineage>
        <taxon>Bacteria</taxon>
        <taxon>Pseudomonadati</taxon>
        <taxon>Pseudomonadota</taxon>
        <taxon>Gammaproteobacteria</taxon>
        <taxon>Alteromonadales</taxon>
        <taxon>Pseudoalteromonadaceae</taxon>
        <taxon>Pseudoalteromonas</taxon>
    </lineage>
</organism>
<dbReference type="FunFam" id="3.30.420.40:FF:000144">
    <property type="entry name" value="Molecular chaperone HscC"/>
    <property type="match status" value="1"/>
</dbReference>
<evidence type="ECO:0000313" key="5">
    <source>
        <dbReference type="EMBL" id="RZM78275.1"/>
    </source>
</evidence>
<dbReference type="Gene3D" id="3.90.640.10">
    <property type="entry name" value="Actin, Chain A, domain 4"/>
    <property type="match status" value="1"/>
</dbReference>
<dbReference type="PANTHER" id="PTHR19375">
    <property type="entry name" value="HEAT SHOCK PROTEIN 70KDA"/>
    <property type="match status" value="1"/>
</dbReference>
<dbReference type="GO" id="GO:0005524">
    <property type="term" value="F:ATP binding"/>
    <property type="evidence" value="ECO:0007669"/>
    <property type="project" value="UniProtKB-KW"/>
</dbReference>
<evidence type="ECO:0000256" key="2">
    <source>
        <dbReference type="ARBA" id="ARBA00022741"/>
    </source>
</evidence>
<comment type="caution">
    <text evidence="5">The sequence shown here is derived from an EMBL/GenBank/DDBJ whole genome shotgun (WGS) entry which is preliminary data.</text>
</comment>
<dbReference type="SUPFAM" id="SSF100920">
    <property type="entry name" value="Heat shock protein 70kD (HSP70), peptide-binding domain"/>
    <property type="match status" value="1"/>
</dbReference>
<dbReference type="EMBL" id="PPUZ01000040">
    <property type="protein sequence ID" value="RZM78275.1"/>
    <property type="molecule type" value="Genomic_DNA"/>
</dbReference>
<dbReference type="Gene3D" id="3.30.420.40">
    <property type="match status" value="2"/>
</dbReference>
<dbReference type="InterPro" id="IPR029047">
    <property type="entry name" value="HSP70_peptide-bd_sf"/>
</dbReference>
<comment type="similarity">
    <text evidence="1 4">Belongs to the heat shock protein 70 family.</text>
</comment>
<protein>
    <submittedName>
        <fullName evidence="5">Molecular chaperone HscC</fullName>
    </submittedName>
</protein>
<proteinExistence type="inferred from homology"/>
<keyword evidence="2 4" id="KW-0547">Nucleotide-binding</keyword>
<dbReference type="Pfam" id="PF00012">
    <property type="entry name" value="HSP70"/>
    <property type="match status" value="2"/>
</dbReference>
<sequence length="623" mass="70062">MASFMHLNLAGAQARRSRAWHIFSSTIAHKENKRKNYCSDLLTYPKQIHYALDLQTQEVVMITVGIDLGTTNSAISYWDGEQSVLIANSLGEALTPSVVGVDNSGEVLVGKAAKERLISHPLHTTALFKRYMGTQRTVTLGKQHYSAAELSSLVLKSLKADAEATLRQPVTQAVISVPAYFNDYQRKATKLAAELAGLEVLRLINEPTAAALAYGLQSQEDDTHYLILDLGGGTFDVTILEYFDRVMEVKASAGDNHLGGEDFTGLLISDFLRQHRLQPQQLNEHQQQNLTRLIDECKCRLSGEKQPHFEIELAEQTLRYELNEEKIREICQPLLNRLLTPIERAFNDAGLSPSDIDHIVMVGGASRMNIYKQCLIKALKCFPTTQLDPDLVVAMGAGIQAGLVDKNEALDDVVLTDVSAFSLGTGTHNEHDSDGKVGNYFTPIIERNTVLPCSKEQVFYPIHKAQKRLLMTIYQGESRYVKNNIKLGEIDVPLPKSDNIDDKMVRVRFTYDISGLLDVDITVEQTQHTISQTFEQSSSMLSDKEKAQLKEKMQKLKVHPRDQQHNRLLMAKLERIYEQSRAQYREQIAELISVWEAALASQDSQRIEQTYQDITQFLKELGE</sequence>
<accession>A0A4Q7E7E9</accession>
<evidence type="ECO:0000313" key="6">
    <source>
        <dbReference type="Proteomes" id="UP000292345"/>
    </source>
</evidence>
<name>A0A4Q7E7E9_9GAMM</name>
<dbReference type="Gene3D" id="2.60.34.10">
    <property type="entry name" value="Substrate Binding Domain Of DNAk, Chain A, domain 1"/>
    <property type="match status" value="1"/>
</dbReference>
<dbReference type="PROSITE" id="PS00297">
    <property type="entry name" value="HSP70_1"/>
    <property type="match status" value="1"/>
</dbReference>
<dbReference type="AlphaFoldDB" id="A0A4Q7E7E9"/>
<gene>
    <name evidence="5" type="ORF">C3B51_15405</name>
</gene>
<evidence type="ECO:0000256" key="1">
    <source>
        <dbReference type="ARBA" id="ARBA00007381"/>
    </source>
</evidence>
<reference evidence="5 6" key="1">
    <citation type="submission" date="2018-01" db="EMBL/GenBank/DDBJ databases">
        <title>Co-occurrence of chitin degradation, pigmentation and bioactivity in marine Pseudoalteromonas.</title>
        <authorList>
            <person name="Paulsen S."/>
            <person name="Gram L."/>
            <person name="Machado H."/>
        </authorList>
    </citation>
    <scope>NUCLEOTIDE SEQUENCE [LARGE SCALE GENOMIC DNA]</scope>
    <source>
        <strain evidence="5 6">S1946</strain>
    </source>
</reference>
<evidence type="ECO:0000256" key="3">
    <source>
        <dbReference type="ARBA" id="ARBA00022840"/>
    </source>
</evidence>
<dbReference type="Proteomes" id="UP000292345">
    <property type="component" value="Unassembled WGS sequence"/>
</dbReference>
<dbReference type="InterPro" id="IPR043129">
    <property type="entry name" value="ATPase_NBD"/>
</dbReference>